<comment type="caution">
    <text evidence="3">The sequence shown here is derived from an EMBL/GenBank/DDBJ whole genome shotgun (WGS) entry which is preliminary data.</text>
</comment>
<sequence>MKWSRKISNGIAYYHNDNKSDKATPVVFVHGVGLRAESWYQQVSAFDGQYRCYVIDMPGHGESDLLPNPALTLSDFAEVLSTFINNVIGEPAIIVGHSLGAMTALQTAVRHPQVVRGIAALNAIYDRPDNAAQNVQNRAESLLNDLDQNVTDQPIARWFDGDSQYRHEAELCRLWLDTGNRLGYAQAYQMFAHLRGIAAADLQTISAPTLLLTGEMDVNSSPKMSLAMANILPNANTVIVPEARHMAQMTHANAVNAALARFFIQCESHSTVNT</sequence>
<dbReference type="InterPro" id="IPR000073">
    <property type="entry name" value="AB_hydrolase_1"/>
</dbReference>
<dbReference type="PATRIC" id="fig|1354303.4.peg.1865"/>
<protein>
    <submittedName>
        <fullName evidence="3">Alpha/beta hydrolase</fullName>
    </submittedName>
</protein>
<dbReference type="PRINTS" id="PR00111">
    <property type="entry name" value="ABHYDROLASE"/>
</dbReference>
<gene>
    <name evidence="3" type="ORF">M917_1900</name>
</gene>
<dbReference type="InterPro" id="IPR050266">
    <property type="entry name" value="AB_hydrolase_sf"/>
</dbReference>
<evidence type="ECO:0000256" key="1">
    <source>
        <dbReference type="ARBA" id="ARBA00022801"/>
    </source>
</evidence>
<keyword evidence="1 3" id="KW-0378">Hydrolase</keyword>
<dbReference type="InterPro" id="IPR029058">
    <property type="entry name" value="AB_hydrolase_fold"/>
</dbReference>
<evidence type="ECO:0000313" key="3">
    <source>
        <dbReference type="EMBL" id="ERL55167.1"/>
    </source>
</evidence>
<reference evidence="3 4" key="1">
    <citation type="journal article" date="2013" name="Genome Announc.">
        <title>Draft Genome Sequence of Psychrobacter aquaticus Strain CMS 56T, Isolated from a Cyanobacterial Mat Sample Collected from Water Bodies in the McMurdo Dry Valley Region of Antarctica.</title>
        <authorList>
            <person name="Reddy G.S."/>
            <person name="Ara S."/>
            <person name="Singh A."/>
            <person name="Kumar Pinnaka A."/>
            <person name="Shivaji S."/>
        </authorList>
    </citation>
    <scope>NUCLEOTIDE SEQUENCE [LARGE SCALE GENOMIC DNA]</scope>
    <source>
        <strain evidence="3 4">CMS 56</strain>
    </source>
</reference>
<dbReference type="Gene3D" id="3.40.50.1820">
    <property type="entry name" value="alpha/beta hydrolase"/>
    <property type="match status" value="1"/>
</dbReference>
<dbReference type="RefSeq" id="WP_021814525.1">
    <property type="nucleotide sequence ID" value="NZ_AUSW01000033.1"/>
</dbReference>
<dbReference type="eggNOG" id="COG2267">
    <property type="taxonomic scope" value="Bacteria"/>
</dbReference>
<dbReference type="AlphaFoldDB" id="U4T2G8"/>
<dbReference type="Pfam" id="PF00561">
    <property type="entry name" value="Abhydrolase_1"/>
    <property type="match status" value="1"/>
</dbReference>
<evidence type="ECO:0000259" key="2">
    <source>
        <dbReference type="Pfam" id="PF00561"/>
    </source>
</evidence>
<dbReference type="Proteomes" id="UP000016761">
    <property type="component" value="Unassembled WGS sequence"/>
</dbReference>
<dbReference type="EMBL" id="AUSW01000033">
    <property type="protein sequence ID" value="ERL55167.1"/>
    <property type="molecule type" value="Genomic_DNA"/>
</dbReference>
<proteinExistence type="predicted"/>
<dbReference type="OrthoDB" id="5853561at2"/>
<evidence type="ECO:0000313" key="4">
    <source>
        <dbReference type="Proteomes" id="UP000016761"/>
    </source>
</evidence>
<dbReference type="PANTHER" id="PTHR43798:SF31">
    <property type="entry name" value="AB HYDROLASE SUPERFAMILY PROTEIN YCLE"/>
    <property type="match status" value="1"/>
</dbReference>
<organism evidence="3 4">
    <name type="scientific">Psychrobacter aquaticus CMS 56</name>
    <dbReference type="NCBI Taxonomy" id="1354303"/>
    <lineage>
        <taxon>Bacteria</taxon>
        <taxon>Pseudomonadati</taxon>
        <taxon>Pseudomonadota</taxon>
        <taxon>Gammaproteobacteria</taxon>
        <taxon>Moraxellales</taxon>
        <taxon>Moraxellaceae</taxon>
        <taxon>Psychrobacter</taxon>
    </lineage>
</organism>
<accession>U4T2G8</accession>
<dbReference type="PANTHER" id="PTHR43798">
    <property type="entry name" value="MONOACYLGLYCEROL LIPASE"/>
    <property type="match status" value="1"/>
</dbReference>
<dbReference type="STRING" id="1354303.M917_1900"/>
<dbReference type="GO" id="GO:0016020">
    <property type="term" value="C:membrane"/>
    <property type="evidence" value="ECO:0007669"/>
    <property type="project" value="TreeGrafter"/>
</dbReference>
<feature type="domain" description="AB hydrolase-1" evidence="2">
    <location>
        <begin position="25"/>
        <end position="252"/>
    </location>
</feature>
<dbReference type="GO" id="GO:0016787">
    <property type="term" value="F:hydrolase activity"/>
    <property type="evidence" value="ECO:0007669"/>
    <property type="project" value="UniProtKB-KW"/>
</dbReference>
<keyword evidence="4" id="KW-1185">Reference proteome</keyword>
<name>U4T2G8_9GAMM</name>
<dbReference type="SUPFAM" id="SSF53474">
    <property type="entry name" value="alpha/beta-Hydrolases"/>
    <property type="match status" value="1"/>
</dbReference>